<accession>A0AAN0JHR2</accession>
<feature type="transmembrane region" description="Helical" evidence="1">
    <location>
        <begin position="104"/>
        <end position="127"/>
    </location>
</feature>
<evidence type="ECO:0008006" key="5">
    <source>
        <dbReference type="Google" id="ProtNLM"/>
    </source>
</evidence>
<keyword evidence="2" id="KW-0732">Signal</keyword>
<dbReference type="EnsemblMetazoa" id="XM_020000777.1">
    <property type="protein sequence ID" value="XP_019856336.1"/>
    <property type="gene ID" value="LOC109584879"/>
</dbReference>
<feature type="transmembrane region" description="Helical" evidence="1">
    <location>
        <begin position="167"/>
        <end position="190"/>
    </location>
</feature>
<dbReference type="Proteomes" id="UP000007879">
    <property type="component" value="Unassembled WGS sequence"/>
</dbReference>
<feature type="transmembrane region" description="Helical" evidence="1">
    <location>
        <begin position="69"/>
        <end position="92"/>
    </location>
</feature>
<keyword evidence="1" id="KW-0472">Membrane</keyword>
<dbReference type="GeneID" id="109584879"/>
<feature type="chain" id="PRO_5042909939" description="MARVEL domain-containing protein" evidence="2">
    <location>
        <begin position="27"/>
        <end position="206"/>
    </location>
</feature>
<keyword evidence="1" id="KW-1133">Transmembrane helix</keyword>
<feature type="signal peptide" evidence="2">
    <location>
        <begin position="1"/>
        <end position="26"/>
    </location>
</feature>
<sequence>MPSTENKNQVLSLVTFVILLVSLGAAGTSLNLIQANTNNGASCSFFITESQLEDQSLVNYNVPTCKLSIASATIATICLALLTAIELISVLFKINAKTLIAKILQIGFFSGSILFLFITTVVVSAGWGKTCATNKNITKTGADTYFDCTGPQYLSGLGPLAPNGAEIITAAAFAGIGVLLTIVALVLFIVKQMKSKTNYGNLTPNN</sequence>
<dbReference type="AlphaFoldDB" id="A0AAN0JHR2"/>
<keyword evidence="1" id="KW-0812">Transmembrane</keyword>
<keyword evidence="4" id="KW-1185">Reference proteome</keyword>
<protein>
    <recommendedName>
        <fullName evidence="5">MARVEL domain-containing protein</fullName>
    </recommendedName>
</protein>
<evidence type="ECO:0000313" key="4">
    <source>
        <dbReference type="Proteomes" id="UP000007879"/>
    </source>
</evidence>
<proteinExistence type="predicted"/>
<evidence type="ECO:0000256" key="2">
    <source>
        <dbReference type="SAM" id="SignalP"/>
    </source>
</evidence>
<reference evidence="4" key="1">
    <citation type="journal article" date="2010" name="Nature">
        <title>The Amphimedon queenslandica genome and the evolution of animal complexity.</title>
        <authorList>
            <person name="Srivastava M."/>
            <person name="Simakov O."/>
            <person name="Chapman J."/>
            <person name="Fahey B."/>
            <person name="Gauthier M.E."/>
            <person name="Mitros T."/>
            <person name="Richards G.S."/>
            <person name="Conaco C."/>
            <person name="Dacre M."/>
            <person name="Hellsten U."/>
            <person name="Larroux C."/>
            <person name="Putnam N.H."/>
            <person name="Stanke M."/>
            <person name="Adamska M."/>
            <person name="Darling A."/>
            <person name="Degnan S.M."/>
            <person name="Oakley T.H."/>
            <person name="Plachetzki D.C."/>
            <person name="Zhai Y."/>
            <person name="Adamski M."/>
            <person name="Calcino A."/>
            <person name="Cummins S.F."/>
            <person name="Goodstein D.M."/>
            <person name="Harris C."/>
            <person name="Jackson D.J."/>
            <person name="Leys S.P."/>
            <person name="Shu S."/>
            <person name="Woodcroft B.J."/>
            <person name="Vervoort M."/>
            <person name="Kosik K.S."/>
            <person name="Manning G."/>
            <person name="Degnan B.M."/>
            <person name="Rokhsar D.S."/>
        </authorList>
    </citation>
    <scope>NUCLEOTIDE SEQUENCE [LARGE SCALE GENOMIC DNA]</scope>
</reference>
<dbReference type="RefSeq" id="XP_019856336.1">
    <property type="nucleotide sequence ID" value="XM_020000777.1"/>
</dbReference>
<evidence type="ECO:0000256" key="1">
    <source>
        <dbReference type="SAM" id="Phobius"/>
    </source>
</evidence>
<evidence type="ECO:0000313" key="3">
    <source>
        <dbReference type="EnsemblMetazoa" id="XP_019856336.1"/>
    </source>
</evidence>
<organism evidence="3 4">
    <name type="scientific">Amphimedon queenslandica</name>
    <name type="common">Sponge</name>
    <dbReference type="NCBI Taxonomy" id="400682"/>
    <lineage>
        <taxon>Eukaryota</taxon>
        <taxon>Metazoa</taxon>
        <taxon>Porifera</taxon>
        <taxon>Demospongiae</taxon>
        <taxon>Heteroscleromorpha</taxon>
        <taxon>Haplosclerida</taxon>
        <taxon>Niphatidae</taxon>
        <taxon>Amphimedon</taxon>
    </lineage>
</organism>
<name>A0AAN0JHR2_AMPQE</name>
<reference evidence="3" key="2">
    <citation type="submission" date="2024-06" db="UniProtKB">
        <authorList>
            <consortium name="EnsemblMetazoa"/>
        </authorList>
    </citation>
    <scope>IDENTIFICATION</scope>
</reference>